<dbReference type="SMART" id="SM00052">
    <property type="entry name" value="EAL"/>
    <property type="match status" value="1"/>
</dbReference>
<organism evidence="6 7">
    <name type="scientific">Cupriavidus plantarum</name>
    <dbReference type="NCBI Taxonomy" id="942865"/>
    <lineage>
        <taxon>Bacteria</taxon>
        <taxon>Pseudomonadati</taxon>
        <taxon>Pseudomonadota</taxon>
        <taxon>Betaproteobacteria</taxon>
        <taxon>Burkholderiales</taxon>
        <taxon>Burkholderiaceae</taxon>
        <taxon>Cupriavidus</taxon>
    </lineage>
</organism>
<dbReference type="GO" id="GO:0071111">
    <property type="term" value="F:cyclic-guanylate-specific phosphodiesterase activity"/>
    <property type="evidence" value="ECO:0007669"/>
    <property type="project" value="UniProtKB-EC"/>
</dbReference>
<dbReference type="FunFam" id="3.30.70.270:FF:000001">
    <property type="entry name" value="Diguanylate cyclase domain protein"/>
    <property type="match status" value="1"/>
</dbReference>
<dbReference type="EMBL" id="QGGT01000002">
    <property type="protein sequence ID" value="PWK35209.1"/>
    <property type="molecule type" value="Genomic_DNA"/>
</dbReference>
<dbReference type="GO" id="GO:0071732">
    <property type="term" value="P:cellular response to nitric oxide"/>
    <property type="evidence" value="ECO:0007669"/>
    <property type="project" value="UniProtKB-ARBA"/>
</dbReference>
<feature type="domain" description="EAL" evidence="3">
    <location>
        <begin position="434"/>
        <end position="688"/>
    </location>
</feature>
<comment type="catalytic activity">
    <reaction evidence="1">
        <text>3',3'-c-di-GMP + H2O = 5'-phosphoguanylyl(3'-&gt;5')guanosine + H(+)</text>
        <dbReference type="Rhea" id="RHEA:24902"/>
        <dbReference type="ChEBI" id="CHEBI:15377"/>
        <dbReference type="ChEBI" id="CHEBI:15378"/>
        <dbReference type="ChEBI" id="CHEBI:58754"/>
        <dbReference type="ChEBI" id="CHEBI:58805"/>
        <dbReference type="EC" id="3.1.4.52"/>
    </reaction>
    <physiologicalReaction direction="left-to-right" evidence="1">
        <dbReference type="Rhea" id="RHEA:24903"/>
    </physiologicalReaction>
</comment>
<accession>A0A316EVL1</accession>
<dbReference type="InterPro" id="IPR001633">
    <property type="entry name" value="EAL_dom"/>
</dbReference>
<dbReference type="PROSITE" id="PS50887">
    <property type="entry name" value="GGDEF"/>
    <property type="match status" value="1"/>
</dbReference>
<dbReference type="InterPro" id="IPR035919">
    <property type="entry name" value="EAL_sf"/>
</dbReference>
<feature type="transmembrane region" description="Helical" evidence="2">
    <location>
        <begin position="38"/>
        <end position="56"/>
    </location>
</feature>
<keyword evidence="2" id="KW-1133">Transmembrane helix</keyword>
<dbReference type="SMART" id="SM00267">
    <property type="entry name" value="GGDEF"/>
    <property type="match status" value="1"/>
</dbReference>
<keyword evidence="7" id="KW-1185">Reference proteome</keyword>
<dbReference type="PANTHER" id="PTHR44757">
    <property type="entry name" value="DIGUANYLATE CYCLASE DGCP"/>
    <property type="match status" value="1"/>
</dbReference>
<dbReference type="GO" id="GO:0016020">
    <property type="term" value="C:membrane"/>
    <property type="evidence" value="ECO:0007669"/>
    <property type="project" value="UniProtKB-UniRule"/>
</dbReference>
<dbReference type="CDD" id="cd01949">
    <property type="entry name" value="GGDEF"/>
    <property type="match status" value="1"/>
</dbReference>
<gene>
    <name evidence="6" type="ORF">C7419_102487</name>
</gene>
<dbReference type="PANTHER" id="PTHR44757:SF2">
    <property type="entry name" value="BIOFILM ARCHITECTURE MAINTENANCE PROTEIN MBAA"/>
    <property type="match status" value="1"/>
</dbReference>
<protein>
    <submittedName>
        <fullName evidence="6">Diguanylate cyclase/phosphodiesterase</fullName>
    </submittedName>
</protein>
<feature type="transmembrane region" description="Helical" evidence="2">
    <location>
        <begin position="216"/>
        <end position="237"/>
    </location>
</feature>
<dbReference type="AlphaFoldDB" id="A0A316EVL1"/>
<comment type="caution">
    <text evidence="6">The sequence shown here is derived from an EMBL/GenBank/DDBJ whole genome shotgun (WGS) entry which is preliminary data.</text>
</comment>
<dbReference type="Pfam" id="PF00990">
    <property type="entry name" value="GGDEF"/>
    <property type="match status" value="1"/>
</dbReference>
<keyword evidence="2" id="KW-0472">Membrane</keyword>
<feature type="transmembrane region" description="Helical" evidence="2">
    <location>
        <begin position="6"/>
        <end position="26"/>
    </location>
</feature>
<evidence type="ECO:0000256" key="2">
    <source>
        <dbReference type="PROSITE-ProRule" id="PRU00244"/>
    </source>
</evidence>
<proteinExistence type="predicted"/>
<dbReference type="Gene3D" id="3.20.20.450">
    <property type="entry name" value="EAL domain"/>
    <property type="match status" value="1"/>
</dbReference>
<dbReference type="PROSITE" id="PS50883">
    <property type="entry name" value="EAL"/>
    <property type="match status" value="1"/>
</dbReference>
<evidence type="ECO:0000259" key="5">
    <source>
        <dbReference type="PROSITE" id="PS50924"/>
    </source>
</evidence>
<dbReference type="NCBIfam" id="TIGR00254">
    <property type="entry name" value="GGDEF"/>
    <property type="match status" value="1"/>
</dbReference>
<dbReference type="Pfam" id="PF00563">
    <property type="entry name" value="EAL"/>
    <property type="match status" value="1"/>
</dbReference>
<dbReference type="SUPFAM" id="SSF55073">
    <property type="entry name" value="Nucleotide cyclase"/>
    <property type="match status" value="1"/>
</dbReference>
<feature type="transmembrane region" description="Helical" evidence="2">
    <location>
        <begin position="135"/>
        <end position="161"/>
    </location>
</feature>
<feature type="domain" description="GGDEF" evidence="4">
    <location>
        <begin position="293"/>
        <end position="425"/>
    </location>
</feature>
<evidence type="ECO:0000313" key="7">
    <source>
        <dbReference type="Proteomes" id="UP000245754"/>
    </source>
</evidence>
<sequence>MMSPSYDALLVLFSLLVAVLASYTALDLTGRIATARGVQAHVWLAGGATAMGFGIWSMHFVGMLAFRLPIPLAYDIGITMLSLAIAIGASAFALWIVCRENLPWQRLSGGALVLGGAVASMHYTGMAAMRIEPGIIYNPALFVLSVMIAVTASGAALWIAFQLRRNMPRVHQLRLGAAVIMGGAIASMHYTGMAAAQFPLGSVCGAVGRGLPGESLALPILVITICVLAVALITSVLDMRLEMRTAIMAEALGAANQELEFLALHDKLTRLPNRALLDDRFNQAIQANVRQQGSFAVLFVDLDGFKGINDSYGHHVGDALLVEIAGRLRAIMQSEDTISRVGGDEFVLLARVDEPADAGVIAESLLAALREPVYVAGLTLHVSASIGIAVHPADGADQDALLTNADAAMYHAKASGRNAYFYFERSMNHQARAQQTLLQDLRGALKQGQLRLHYQPKYAAGNGALIGAEALLRWDHPVQGLLMPDQFIALAEKTGAIVPIGNWVLDEACRQLAVWHSAGQTSLSMAVNLSALQFCHAGMVEAVAEALANHRVPPSSLTLEITESTAMRDVETSLAILTRLDDMGVRIAIDDFGTGYSSLLHLKRIPASELKIDRGFVRELEEDSEDAAIVSAIVALGRTLNLQVVAEGVETDEQREFLAGLGCDALQGYLFGKPMPPEQFPSAPAAPRRAAAAAAAAAVCVVDAADTPVPFEGITHPA</sequence>
<evidence type="ECO:0000256" key="1">
    <source>
        <dbReference type="ARBA" id="ARBA00051114"/>
    </source>
</evidence>
<evidence type="ECO:0000313" key="6">
    <source>
        <dbReference type="EMBL" id="PWK35209.1"/>
    </source>
</evidence>
<dbReference type="InterPro" id="IPR000160">
    <property type="entry name" value="GGDEF_dom"/>
</dbReference>
<dbReference type="Proteomes" id="UP000245754">
    <property type="component" value="Unassembled WGS sequence"/>
</dbReference>
<dbReference type="PROSITE" id="PS50924">
    <property type="entry name" value="MHYT"/>
    <property type="match status" value="1"/>
</dbReference>
<feature type="transmembrane region" description="Helical" evidence="2">
    <location>
        <begin position="109"/>
        <end position="129"/>
    </location>
</feature>
<keyword evidence="2" id="KW-0812">Transmembrane</keyword>
<dbReference type="FunFam" id="3.20.20.450:FF:000001">
    <property type="entry name" value="Cyclic di-GMP phosphodiesterase yahA"/>
    <property type="match status" value="1"/>
</dbReference>
<name>A0A316EVL1_9BURK</name>
<dbReference type="SUPFAM" id="SSF141868">
    <property type="entry name" value="EAL domain-like"/>
    <property type="match status" value="1"/>
</dbReference>
<dbReference type="InterPro" id="IPR052155">
    <property type="entry name" value="Biofilm_reg_signaling"/>
</dbReference>
<feature type="domain" description="MHYT" evidence="5">
    <location>
        <begin position="6"/>
        <end position="199"/>
    </location>
</feature>
<dbReference type="CDD" id="cd01948">
    <property type="entry name" value="EAL"/>
    <property type="match status" value="1"/>
</dbReference>
<dbReference type="Pfam" id="PF03707">
    <property type="entry name" value="MHYT"/>
    <property type="match status" value="3"/>
</dbReference>
<evidence type="ECO:0000259" key="3">
    <source>
        <dbReference type="PROSITE" id="PS50883"/>
    </source>
</evidence>
<dbReference type="Gene3D" id="3.30.70.270">
    <property type="match status" value="1"/>
</dbReference>
<dbReference type="InterPro" id="IPR005330">
    <property type="entry name" value="MHYT_dom"/>
</dbReference>
<dbReference type="InterPro" id="IPR043128">
    <property type="entry name" value="Rev_trsase/Diguanyl_cyclase"/>
</dbReference>
<reference evidence="6 7" key="1">
    <citation type="submission" date="2018-05" db="EMBL/GenBank/DDBJ databases">
        <title>Genomic Encyclopedia of Type Strains, Phase IV (KMG-V): Genome sequencing to study the core and pangenomes of soil and plant-associated prokaryotes.</title>
        <authorList>
            <person name="Whitman W."/>
        </authorList>
    </citation>
    <scope>NUCLEOTIDE SEQUENCE [LARGE SCALE GENOMIC DNA]</scope>
    <source>
        <strain evidence="6 7">SLV-132</strain>
    </source>
</reference>
<feature type="transmembrane region" description="Helical" evidence="2">
    <location>
        <begin position="76"/>
        <end position="97"/>
    </location>
</feature>
<dbReference type="InterPro" id="IPR029787">
    <property type="entry name" value="Nucleotide_cyclase"/>
</dbReference>
<evidence type="ECO:0000259" key="4">
    <source>
        <dbReference type="PROSITE" id="PS50887"/>
    </source>
</evidence>
<dbReference type="RefSeq" id="WP_109583293.1">
    <property type="nucleotide sequence ID" value="NZ_QGGT01000002.1"/>
</dbReference>
<feature type="transmembrane region" description="Helical" evidence="2">
    <location>
        <begin position="173"/>
        <end position="196"/>
    </location>
</feature>